<name>A0A9D1VPR9_9FIRM</name>
<feature type="domain" description="EamA" evidence="8">
    <location>
        <begin position="162"/>
        <end position="293"/>
    </location>
</feature>
<evidence type="ECO:0000313" key="9">
    <source>
        <dbReference type="EMBL" id="HIX38963.1"/>
    </source>
</evidence>
<evidence type="ECO:0000256" key="6">
    <source>
        <dbReference type="ARBA" id="ARBA00023136"/>
    </source>
</evidence>
<organism evidence="9 10">
    <name type="scientific">Candidatus Blautia pullistercoris</name>
    <dbReference type="NCBI Taxonomy" id="2838499"/>
    <lineage>
        <taxon>Bacteria</taxon>
        <taxon>Bacillati</taxon>
        <taxon>Bacillota</taxon>
        <taxon>Clostridia</taxon>
        <taxon>Lachnospirales</taxon>
        <taxon>Lachnospiraceae</taxon>
        <taxon>Blautia</taxon>
    </lineage>
</organism>
<keyword evidence="4 7" id="KW-0812">Transmembrane</keyword>
<feature type="transmembrane region" description="Helical" evidence="7">
    <location>
        <begin position="79"/>
        <end position="96"/>
    </location>
</feature>
<evidence type="ECO:0000313" key="10">
    <source>
        <dbReference type="Proteomes" id="UP000824230"/>
    </source>
</evidence>
<feature type="transmembrane region" description="Helical" evidence="7">
    <location>
        <begin position="108"/>
        <end position="128"/>
    </location>
</feature>
<feature type="domain" description="EamA" evidence="8">
    <location>
        <begin position="10"/>
        <end position="151"/>
    </location>
</feature>
<feature type="transmembrane region" description="Helical" evidence="7">
    <location>
        <begin position="223"/>
        <end position="240"/>
    </location>
</feature>
<dbReference type="Proteomes" id="UP000824230">
    <property type="component" value="Unassembled WGS sequence"/>
</dbReference>
<keyword evidence="6 7" id="KW-0472">Membrane</keyword>
<evidence type="ECO:0000256" key="5">
    <source>
        <dbReference type="ARBA" id="ARBA00022989"/>
    </source>
</evidence>
<keyword evidence="3" id="KW-1003">Cell membrane</keyword>
<dbReference type="PANTHER" id="PTHR42920">
    <property type="entry name" value="OS03G0707200 PROTEIN-RELATED"/>
    <property type="match status" value="1"/>
</dbReference>
<evidence type="ECO:0000256" key="3">
    <source>
        <dbReference type="ARBA" id="ARBA00022475"/>
    </source>
</evidence>
<feature type="transmembrane region" description="Helical" evidence="7">
    <location>
        <begin position="157"/>
        <end position="180"/>
    </location>
</feature>
<evidence type="ECO:0000256" key="4">
    <source>
        <dbReference type="ARBA" id="ARBA00022692"/>
    </source>
</evidence>
<reference evidence="9" key="2">
    <citation type="submission" date="2021-04" db="EMBL/GenBank/DDBJ databases">
        <authorList>
            <person name="Gilroy R."/>
        </authorList>
    </citation>
    <scope>NUCLEOTIDE SEQUENCE</scope>
    <source>
        <strain evidence="9">ChiHjej12B11-1927</strain>
    </source>
</reference>
<evidence type="ECO:0000256" key="2">
    <source>
        <dbReference type="ARBA" id="ARBA00007362"/>
    </source>
</evidence>
<comment type="caution">
    <text evidence="9">The sequence shown here is derived from an EMBL/GenBank/DDBJ whole genome shotgun (WGS) entry which is preliminary data.</text>
</comment>
<sequence length="303" mass="32900">MSAKHSKNFILLFLTALIWGVAFVAQSVAMDYIGPYTFNAVRSLLGGIVLVPCVFFFGQKKKDVKDKDPAKEIAGDRPGDMITGGILCGIMLFLSTTLQQVGIQYTTVAKAGFITALYIILVPILGIFLKKRVSFQIWISVVIALIGLYLLCMKGRFFLGQGDFLVLLCSLCFALHILVIDHFTEKVSGVKLSCIQFFVCGLLSSVLMFLFEEPAVSEILAAWFPIVYAGVFSSGIAYTLQIIGQKGTDPTIASLILSLESVVSVLAGWILLGQALAPREILGCLLMFGAIILAQVSPDPKKK</sequence>
<comment type="similarity">
    <text evidence="2">Belongs to the EamA transporter family.</text>
</comment>
<accession>A0A9D1VPR9</accession>
<dbReference type="InterPro" id="IPR000620">
    <property type="entry name" value="EamA_dom"/>
</dbReference>
<evidence type="ECO:0000256" key="1">
    <source>
        <dbReference type="ARBA" id="ARBA00004651"/>
    </source>
</evidence>
<proteinExistence type="inferred from homology"/>
<dbReference type="PANTHER" id="PTHR42920:SF5">
    <property type="entry name" value="EAMA DOMAIN-CONTAINING PROTEIN"/>
    <property type="match status" value="1"/>
</dbReference>
<gene>
    <name evidence="9" type="ORF">H9738_14040</name>
</gene>
<dbReference type="SUPFAM" id="SSF103481">
    <property type="entry name" value="Multidrug resistance efflux transporter EmrE"/>
    <property type="match status" value="2"/>
</dbReference>
<evidence type="ECO:0000256" key="7">
    <source>
        <dbReference type="SAM" id="Phobius"/>
    </source>
</evidence>
<feature type="transmembrane region" description="Helical" evidence="7">
    <location>
        <begin position="39"/>
        <end position="58"/>
    </location>
</feature>
<dbReference type="EMBL" id="DXFG01000324">
    <property type="protein sequence ID" value="HIX38963.1"/>
    <property type="molecule type" value="Genomic_DNA"/>
</dbReference>
<feature type="transmembrane region" description="Helical" evidence="7">
    <location>
        <begin position="135"/>
        <end position="151"/>
    </location>
</feature>
<reference evidence="9" key="1">
    <citation type="journal article" date="2021" name="PeerJ">
        <title>Extensive microbial diversity within the chicken gut microbiome revealed by metagenomics and culture.</title>
        <authorList>
            <person name="Gilroy R."/>
            <person name="Ravi A."/>
            <person name="Getino M."/>
            <person name="Pursley I."/>
            <person name="Horton D.L."/>
            <person name="Alikhan N.F."/>
            <person name="Baker D."/>
            <person name="Gharbi K."/>
            <person name="Hall N."/>
            <person name="Watson M."/>
            <person name="Adriaenssens E.M."/>
            <person name="Foster-Nyarko E."/>
            <person name="Jarju S."/>
            <person name="Secka A."/>
            <person name="Antonio M."/>
            <person name="Oren A."/>
            <person name="Chaudhuri R.R."/>
            <person name="La Ragione R."/>
            <person name="Hildebrand F."/>
            <person name="Pallen M.J."/>
        </authorList>
    </citation>
    <scope>NUCLEOTIDE SEQUENCE</scope>
    <source>
        <strain evidence="9">ChiHjej12B11-1927</strain>
    </source>
</reference>
<dbReference type="AlphaFoldDB" id="A0A9D1VPR9"/>
<dbReference type="InterPro" id="IPR037185">
    <property type="entry name" value="EmrE-like"/>
</dbReference>
<keyword evidence="5 7" id="KW-1133">Transmembrane helix</keyword>
<dbReference type="InterPro" id="IPR051258">
    <property type="entry name" value="Diverse_Substrate_Transporter"/>
</dbReference>
<feature type="transmembrane region" description="Helical" evidence="7">
    <location>
        <begin position="252"/>
        <end position="271"/>
    </location>
</feature>
<dbReference type="GO" id="GO:0005886">
    <property type="term" value="C:plasma membrane"/>
    <property type="evidence" value="ECO:0007669"/>
    <property type="project" value="UniProtKB-SubCell"/>
</dbReference>
<feature type="transmembrane region" description="Helical" evidence="7">
    <location>
        <begin position="277"/>
        <end position="296"/>
    </location>
</feature>
<comment type="subcellular location">
    <subcellularLocation>
        <location evidence="1">Cell membrane</location>
        <topology evidence="1">Multi-pass membrane protein</topology>
    </subcellularLocation>
</comment>
<evidence type="ECO:0000259" key="8">
    <source>
        <dbReference type="Pfam" id="PF00892"/>
    </source>
</evidence>
<feature type="transmembrane region" description="Helical" evidence="7">
    <location>
        <begin position="192"/>
        <end position="211"/>
    </location>
</feature>
<protein>
    <submittedName>
        <fullName evidence="9">DMT family transporter</fullName>
    </submittedName>
</protein>
<dbReference type="Pfam" id="PF00892">
    <property type="entry name" value="EamA"/>
    <property type="match status" value="2"/>
</dbReference>